<dbReference type="PANTHER" id="PTHR21248:SF22">
    <property type="entry name" value="PHOSPHOLIPASE D"/>
    <property type="match status" value="1"/>
</dbReference>
<evidence type="ECO:0000313" key="12">
    <source>
        <dbReference type="EMBL" id="SEH05715.1"/>
    </source>
</evidence>
<dbReference type="InterPro" id="IPR001736">
    <property type="entry name" value="PLipase_D/transphosphatidylase"/>
</dbReference>
<reference evidence="12 13" key="1">
    <citation type="submission" date="2016-10" db="EMBL/GenBank/DDBJ databases">
        <authorList>
            <person name="de Groot N.N."/>
        </authorList>
    </citation>
    <scope>NUCLEOTIDE SEQUENCE [LARGE SCALE GENOMIC DNA]</scope>
    <source>
        <strain evidence="12">MBHS1</strain>
    </source>
</reference>
<feature type="coiled-coil region" evidence="9">
    <location>
        <begin position="58"/>
        <end position="85"/>
    </location>
</feature>
<dbReference type="CDD" id="cd09112">
    <property type="entry name" value="PLDc_CLS_2"/>
    <property type="match status" value="1"/>
</dbReference>
<dbReference type="RefSeq" id="WP_103919609.1">
    <property type="nucleotide sequence ID" value="NZ_FMSV02000376.1"/>
</dbReference>
<dbReference type="InterPro" id="IPR025202">
    <property type="entry name" value="PLD-like_dom"/>
</dbReference>
<dbReference type="SUPFAM" id="SSF56024">
    <property type="entry name" value="Phospholipase D/nuclease"/>
    <property type="match status" value="2"/>
</dbReference>
<dbReference type="EC" id="2.7.8.-" evidence="8"/>
<evidence type="ECO:0000313" key="13">
    <source>
        <dbReference type="Proteomes" id="UP000236724"/>
    </source>
</evidence>
<dbReference type="CDD" id="cd09110">
    <property type="entry name" value="PLDc_CLS_1"/>
    <property type="match status" value="1"/>
</dbReference>
<gene>
    <name evidence="12" type="primary">clsA</name>
    <name evidence="12" type="ORF">MBHS_01570</name>
</gene>
<dbReference type="Pfam" id="PF13091">
    <property type="entry name" value="PLDc_2"/>
    <property type="match status" value="2"/>
</dbReference>
<dbReference type="Gene3D" id="3.30.870.10">
    <property type="entry name" value="Endonuclease Chain A"/>
    <property type="match status" value="2"/>
</dbReference>
<evidence type="ECO:0000256" key="9">
    <source>
        <dbReference type="SAM" id="Coils"/>
    </source>
</evidence>
<keyword evidence="7 10" id="KW-0472">Membrane</keyword>
<keyword evidence="13" id="KW-1185">Reference proteome</keyword>
<dbReference type="PANTHER" id="PTHR21248">
    <property type="entry name" value="CARDIOLIPIN SYNTHASE"/>
    <property type="match status" value="1"/>
</dbReference>
<keyword evidence="3 12" id="KW-0808">Transferase</keyword>
<dbReference type="PROSITE" id="PS50035">
    <property type="entry name" value="PLD"/>
    <property type="match status" value="2"/>
</dbReference>
<keyword evidence="4 10" id="KW-0812">Transmembrane</keyword>
<feature type="transmembrane region" description="Helical" evidence="10">
    <location>
        <begin position="5"/>
        <end position="23"/>
    </location>
</feature>
<sequence length="482" mass="55481">MDWLLVVLGFDVVLVIFAIIYILRHPGEPQVMLSWMMLFFLLPILGVVLFLLLGTPKLARMRKRRDKKRKQLDTLELRLQRLQQQYIHPSCEVLPERVRGFITFISHLNKMPPTCNNQVQIYHDGPQALAALCEAISQAQQHIHLEYYAFHADETGQKLAKLLREKARAGVECRVLVDFIGSWGWSRHFLHRLRKSGVEVSYFLPVVPWRGRWRVNFRNHRKIAIIDGLIGFTGSQNIGNEYVGLDKHYQSWHDTHLRLTGPAVHELQDVFVEDWHYAQHQDLSAASYFPPPQPQATGSDNQIVQIFPSGPDMNTRILHHLLLAIISTAQHQIDIATPYFVPDASMVLALEAAAYRNVRVRLLLPNKLDHAIVLWAGRSYYQTLLNAGIQIYEYQQGMVHSKVVIVDDNWGMVGSANMDIRSFRINFELSTLLYNQGLAQQLQHDFNHLLKDSCRILSPQDIQWDFKASLFIGLGRILSPLL</sequence>
<keyword evidence="2" id="KW-1003">Cell membrane</keyword>
<feature type="domain" description="PLD phosphodiesterase" evidence="11">
    <location>
        <begin position="395"/>
        <end position="422"/>
    </location>
</feature>
<dbReference type="GO" id="GO:0032049">
    <property type="term" value="P:cardiolipin biosynthetic process"/>
    <property type="evidence" value="ECO:0007669"/>
    <property type="project" value="UniProtKB-UniRule"/>
</dbReference>
<keyword evidence="5" id="KW-0677">Repeat</keyword>
<dbReference type="GO" id="GO:0008808">
    <property type="term" value="F:cardiolipin synthase activity"/>
    <property type="evidence" value="ECO:0007669"/>
    <property type="project" value="UniProtKB-UniRule"/>
</dbReference>
<organism evidence="12 13">
    <name type="scientific">Candidatus Venteria ishoeyi</name>
    <dbReference type="NCBI Taxonomy" id="1899563"/>
    <lineage>
        <taxon>Bacteria</taxon>
        <taxon>Pseudomonadati</taxon>
        <taxon>Pseudomonadota</taxon>
        <taxon>Gammaproteobacteria</taxon>
        <taxon>Thiotrichales</taxon>
        <taxon>Thiotrichaceae</taxon>
        <taxon>Venteria</taxon>
    </lineage>
</organism>
<evidence type="ECO:0000256" key="1">
    <source>
        <dbReference type="ARBA" id="ARBA00004236"/>
    </source>
</evidence>
<feature type="transmembrane region" description="Helical" evidence="10">
    <location>
        <begin position="35"/>
        <end position="59"/>
    </location>
</feature>
<comment type="subcellular location">
    <subcellularLocation>
        <location evidence="1">Cell membrane</location>
    </subcellularLocation>
</comment>
<dbReference type="OrthoDB" id="9762009at2"/>
<evidence type="ECO:0000256" key="2">
    <source>
        <dbReference type="ARBA" id="ARBA00022475"/>
    </source>
</evidence>
<name>A0A1H6F9N8_9GAMM</name>
<keyword evidence="6 10" id="KW-1133">Transmembrane helix</keyword>
<protein>
    <recommendedName>
        <fullName evidence="8">Cardiolipin synthase</fullName>
        <ecNumber evidence="8">2.7.8.-</ecNumber>
    </recommendedName>
</protein>
<evidence type="ECO:0000256" key="4">
    <source>
        <dbReference type="ARBA" id="ARBA00022692"/>
    </source>
</evidence>
<keyword evidence="9" id="KW-0175">Coiled coil</keyword>
<feature type="domain" description="PLD phosphodiesterase" evidence="11">
    <location>
        <begin position="215"/>
        <end position="242"/>
    </location>
</feature>
<evidence type="ECO:0000256" key="5">
    <source>
        <dbReference type="ARBA" id="ARBA00022737"/>
    </source>
</evidence>
<dbReference type="SMART" id="SM00155">
    <property type="entry name" value="PLDc"/>
    <property type="match status" value="2"/>
</dbReference>
<proteinExistence type="predicted"/>
<dbReference type="GO" id="GO:0005886">
    <property type="term" value="C:plasma membrane"/>
    <property type="evidence" value="ECO:0007669"/>
    <property type="project" value="UniProtKB-SubCell"/>
</dbReference>
<dbReference type="NCBIfam" id="TIGR04265">
    <property type="entry name" value="bac_cardiolipin"/>
    <property type="match status" value="1"/>
</dbReference>
<dbReference type="Proteomes" id="UP000236724">
    <property type="component" value="Unassembled WGS sequence"/>
</dbReference>
<dbReference type="InterPro" id="IPR022924">
    <property type="entry name" value="Cardiolipin_synthase"/>
</dbReference>
<evidence type="ECO:0000256" key="10">
    <source>
        <dbReference type="SAM" id="Phobius"/>
    </source>
</evidence>
<evidence type="ECO:0000256" key="3">
    <source>
        <dbReference type="ARBA" id="ARBA00022679"/>
    </source>
</evidence>
<dbReference type="EMBL" id="FMSV02000376">
    <property type="protein sequence ID" value="SEH05715.1"/>
    <property type="molecule type" value="Genomic_DNA"/>
</dbReference>
<accession>A0A1H6F9N8</accession>
<evidence type="ECO:0000259" key="11">
    <source>
        <dbReference type="PROSITE" id="PS50035"/>
    </source>
</evidence>
<evidence type="ECO:0000256" key="7">
    <source>
        <dbReference type="ARBA" id="ARBA00023136"/>
    </source>
</evidence>
<dbReference type="AlphaFoldDB" id="A0A1H6F9N8"/>
<evidence type="ECO:0000256" key="6">
    <source>
        <dbReference type="ARBA" id="ARBA00022989"/>
    </source>
</evidence>
<evidence type="ECO:0000256" key="8">
    <source>
        <dbReference type="NCBIfam" id="TIGR04265"/>
    </source>
</evidence>